<feature type="domain" description="Barstar (barnase inhibitor)" evidence="2">
    <location>
        <begin position="12"/>
        <end position="81"/>
    </location>
</feature>
<protein>
    <submittedName>
        <fullName evidence="3">Barstar family protein</fullName>
    </submittedName>
</protein>
<dbReference type="SUPFAM" id="SSF52038">
    <property type="entry name" value="Barstar-related"/>
    <property type="match status" value="1"/>
</dbReference>
<evidence type="ECO:0000256" key="1">
    <source>
        <dbReference type="ARBA" id="ARBA00006845"/>
    </source>
</evidence>
<gene>
    <name evidence="3" type="ORF">KCG34_08870</name>
</gene>
<dbReference type="InterPro" id="IPR035905">
    <property type="entry name" value="Barstar-like_sf"/>
</dbReference>
<dbReference type="Pfam" id="PF01337">
    <property type="entry name" value="Barstar"/>
    <property type="match status" value="1"/>
</dbReference>
<accession>A0A975IWJ9</accession>
<reference evidence="3" key="1">
    <citation type="submission" date="2021-04" db="EMBL/GenBank/DDBJ databases">
        <title>The complete genome sequence of Caulobacter sp. S6.</title>
        <authorList>
            <person name="Tang Y."/>
            <person name="Ouyang W."/>
            <person name="Liu Q."/>
            <person name="Huang B."/>
            <person name="Guo Z."/>
            <person name="Lei P."/>
        </authorList>
    </citation>
    <scope>NUCLEOTIDE SEQUENCE</scope>
    <source>
        <strain evidence="3">S6</strain>
    </source>
</reference>
<evidence type="ECO:0000313" key="3">
    <source>
        <dbReference type="EMBL" id="QUD89958.1"/>
    </source>
</evidence>
<dbReference type="AlphaFoldDB" id="A0A975IWJ9"/>
<dbReference type="KEGG" id="caul:KCG34_08870"/>
<dbReference type="InterPro" id="IPR000468">
    <property type="entry name" value="Barstar"/>
</dbReference>
<organism evidence="3 4">
    <name type="scientific">Phenylobacterium montanum</name>
    <dbReference type="NCBI Taxonomy" id="2823693"/>
    <lineage>
        <taxon>Bacteria</taxon>
        <taxon>Pseudomonadati</taxon>
        <taxon>Pseudomonadota</taxon>
        <taxon>Alphaproteobacteria</taxon>
        <taxon>Caulobacterales</taxon>
        <taxon>Caulobacteraceae</taxon>
        <taxon>Phenylobacterium</taxon>
    </lineage>
</organism>
<keyword evidence="4" id="KW-1185">Reference proteome</keyword>
<sequence>MAGQGDAPEKLIILHATHWKTYDDLYGALLKALGAPEWHGHSINACVDSIVYGDMNAVEPPFTVRIIGFSRLSSDLRSEIELLKSETGRPVADVLWEFVL</sequence>
<comment type="similarity">
    <text evidence="1">Belongs to the barstar family.</text>
</comment>
<proteinExistence type="inferred from homology"/>
<evidence type="ECO:0000259" key="2">
    <source>
        <dbReference type="Pfam" id="PF01337"/>
    </source>
</evidence>
<dbReference type="EMBL" id="CP073078">
    <property type="protein sequence ID" value="QUD89958.1"/>
    <property type="molecule type" value="Genomic_DNA"/>
</dbReference>
<name>A0A975IWJ9_9CAUL</name>
<evidence type="ECO:0000313" key="4">
    <source>
        <dbReference type="Proteomes" id="UP000676409"/>
    </source>
</evidence>
<dbReference type="RefSeq" id="WP_211940009.1">
    <property type="nucleotide sequence ID" value="NZ_CP073078.1"/>
</dbReference>
<dbReference type="Gene3D" id="3.30.370.10">
    <property type="entry name" value="Barstar-like"/>
    <property type="match status" value="1"/>
</dbReference>
<dbReference type="Proteomes" id="UP000676409">
    <property type="component" value="Chromosome"/>
</dbReference>